<feature type="domain" description="DUF306" evidence="3">
    <location>
        <begin position="128"/>
        <end position="231"/>
    </location>
</feature>
<feature type="domain" description="SH3b" evidence="4">
    <location>
        <begin position="274"/>
        <end position="331"/>
    </location>
</feature>
<dbReference type="InterPro" id="IPR005184">
    <property type="entry name" value="DUF306_Meta_HslJ"/>
</dbReference>
<dbReference type="Pfam" id="PF08239">
    <property type="entry name" value="SH3_3"/>
    <property type="match status" value="2"/>
</dbReference>
<dbReference type="Pfam" id="PF03724">
    <property type="entry name" value="META"/>
    <property type="match status" value="1"/>
</dbReference>
<evidence type="ECO:0000313" key="6">
    <source>
        <dbReference type="Proteomes" id="UP001560019"/>
    </source>
</evidence>
<protein>
    <submittedName>
        <fullName evidence="5">Heat shock protein HslJ</fullName>
    </submittedName>
</protein>
<name>A0ABV3XXS5_9RHOB</name>
<dbReference type="PANTHER" id="PTHR35535:SF1">
    <property type="entry name" value="HEAT SHOCK PROTEIN HSLJ"/>
    <property type="match status" value="1"/>
</dbReference>
<dbReference type="InterPro" id="IPR038670">
    <property type="entry name" value="HslJ-like_sf"/>
</dbReference>
<dbReference type="EMBL" id="JBEHHI010000002">
    <property type="protein sequence ID" value="MEX5729147.1"/>
    <property type="molecule type" value="Genomic_DNA"/>
</dbReference>
<dbReference type="Proteomes" id="UP001560019">
    <property type="component" value="Unassembled WGS sequence"/>
</dbReference>
<dbReference type="InterPro" id="IPR003646">
    <property type="entry name" value="SH3-like_bac-type"/>
</dbReference>
<evidence type="ECO:0000259" key="3">
    <source>
        <dbReference type="Pfam" id="PF03724"/>
    </source>
</evidence>
<dbReference type="InterPro" id="IPR053147">
    <property type="entry name" value="Hsp_HslJ-like"/>
</dbReference>
<feature type="signal peptide" evidence="2">
    <location>
        <begin position="1"/>
        <end position="24"/>
    </location>
</feature>
<gene>
    <name evidence="5" type="ORF">Ga0609869_002500</name>
</gene>
<evidence type="ECO:0000256" key="1">
    <source>
        <dbReference type="SAM" id="MobiDB-lite"/>
    </source>
</evidence>
<keyword evidence="5" id="KW-0346">Stress response</keyword>
<evidence type="ECO:0000256" key="2">
    <source>
        <dbReference type="SAM" id="SignalP"/>
    </source>
</evidence>
<dbReference type="Gene3D" id="2.40.128.270">
    <property type="match status" value="1"/>
</dbReference>
<dbReference type="Gene3D" id="2.30.30.40">
    <property type="entry name" value="SH3 Domains"/>
    <property type="match status" value="2"/>
</dbReference>
<reference evidence="5 6" key="1">
    <citation type="submission" date="2024-06" db="EMBL/GenBank/DDBJ databases">
        <title>Genome of Rhodovulum iodosum, a marine photoferrotroph.</title>
        <authorList>
            <person name="Bianchini G."/>
            <person name="Nikeleit V."/>
            <person name="Kappler A."/>
            <person name="Bryce C."/>
            <person name="Sanchez-Baracaldo P."/>
        </authorList>
    </citation>
    <scope>NUCLEOTIDE SEQUENCE [LARGE SCALE GENOMIC DNA]</scope>
    <source>
        <strain evidence="5 6">UT/N1</strain>
    </source>
</reference>
<dbReference type="RefSeq" id="WP_125402973.1">
    <property type="nucleotide sequence ID" value="NZ_JBEHHI010000002.1"/>
</dbReference>
<sequence>MNSLRFLSPLIFSAAMALSGPVRAEADGPDFFRVTGVAAEDVLNLRAAPAADAEKVGEIPPDGDGIRNLGCEGGLSFAEWQQATEAERQAAARQRWCQVAYRGVEGWAAGRFLAEGTAPDLDAMPANAQLQTWPIAEIDGQQPQGVPEIVFSPSGGLSGSTGCNRFTATARLEGGALVIDGPVGATQMACPGALDAQERTVLGILAGPVAVSYDPFEDALTLWNAAGTMTLRRTDAAAQRGAAAEDGETPSRHSFQASQGQANAYLSVFGLEGHLNIRAEATTSAPVVARAVPGTMLRNIGCSQGASRRWCEVETLDGEQVRGWAAADYLEPANSALRAGLGIFDAIGRLPCAQTAGQPTARCEFGVARDGAGSATVIVIRPDGRQRALFFQDGELLGADTSQADGYPEYGATREADLTFVRVGDERYEIPDAVIFGG</sequence>
<organism evidence="5 6">
    <name type="scientific">Rhodovulum iodosum</name>
    <dbReference type="NCBI Taxonomy" id="68291"/>
    <lineage>
        <taxon>Bacteria</taxon>
        <taxon>Pseudomonadati</taxon>
        <taxon>Pseudomonadota</taxon>
        <taxon>Alphaproteobacteria</taxon>
        <taxon>Rhodobacterales</taxon>
        <taxon>Paracoccaceae</taxon>
        <taxon>Rhodovulum</taxon>
    </lineage>
</organism>
<accession>A0ABV3XXS5</accession>
<feature type="chain" id="PRO_5047458745" evidence="2">
    <location>
        <begin position="25"/>
        <end position="438"/>
    </location>
</feature>
<keyword evidence="6" id="KW-1185">Reference proteome</keyword>
<evidence type="ECO:0000259" key="4">
    <source>
        <dbReference type="Pfam" id="PF08239"/>
    </source>
</evidence>
<proteinExistence type="predicted"/>
<feature type="region of interest" description="Disordered" evidence="1">
    <location>
        <begin position="237"/>
        <end position="256"/>
    </location>
</feature>
<evidence type="ECO:0000313" key="5">
    <source>
        <dbReference type="EMBL" id="MEX5729147.1"/>
    </source>
</evidence>
<comment type="caution">
    <text evidence="5">The sequence shown here is derived from an EMBL/GenBank/DDBJ whole genome shotgun (WGS) entry which is preliminary data.</text>
</comment>
<dbReference type="PANTHER" id="PTHR35535">
    <property type="entry name" value="HEAT SHOCK PROTEIN HSLJ"/>
    <property type="match status" value="1"/>
</dbReference>
<feature type="domain" description="SH3b" evidence="4">
    <location>
        <begin position="41"/>
        <end position="113"/>
    </location>
</feature>
<keyword evidence="2" id="KW-0732">Signal</keyword>